<comment type="caution">
    <text evidence="4">The sequence shown here is derived from an EMBL/GenBank/DDBJ whole genome shotgun (WGS) entry which is preliminary data.</text>
</comment>
<dbReference type="Pfam" id="PF10412">
    <property type="entry name" value="TrwB_AAD_bind"/>
    <property type="match status" value="1"/>
</dbReference>
<evidence type="ECO:0000256" key="1">
    <source>
        <dbReference type="SAM" id="MobiDB-lite"/>
    </source>
</evidence>
<proteinExistence type="predicted"/>
<feature type="region of interest" description="Disordered" evidence="1">
    <location>
        <begin position="734"/>
        <end position="755"/>
    </location>
</feature>
<dbReference type="Proteomes" id="UP000035088">
    <property type="component" value="Unassembled WGS sequence"/>
</dbReference>
<gene>
    <name evidence="4" type="ORF">GOARA_013_00350</name>
</gene>
<name>G7GYB6_9ACTN</name>
<dbReference type="STRING" id="1073574.GOARA_013_00350"/>
<evidence type="ECO:0000259" key="2">
    <source>
        <dbReference type="Pfam" id="PF01935"/>
    </source>
</evidence>
<dbReference type="EMBL" id="BAEE01000013">
    <property type="protein sequence ID" value="GAB08591.1"/>
    <property type="molecule type" value="Genomic_DNA"/>
</dbReference>
<evidence type="ECO:0000313" key="4">
    <source>
        <dbReference type="EMBL" id="GAB08591.1"/>
    </source>
</evidence>
<dbReference type="Pfam" id="PF01935">
    <property type="entry name" value="DUF87"/>
    <property type="match status" value="1"/>
</dbReference>
<feature type="domain" description="Type IV secretion system coupling protein TraD DNA-binding" evidence="3">
    <location>
        <begin position="554"/>
        <end position="640"/>
    </location>
</feature>
<evidence type="ECO:0008006" key="6">
    <source>
        <dbReference type="Google" id="ProtNLM"/>
    </source>
</evidence>
<reference evidence="4 5" key="1">
    <citation type="submission" date="2011-11" db="EMBL/GenBank/DDBJ databases">
        <title>Whole genome shotgun sequence of Gordonia araii NBRC 100433.</title>
        <authorList>
            <person name="Yoshida Y."/>
            <person name="Hosoyama A."/>
            <person name="Tsuchikane K."/>
            <person name="Katsumata H."/>
            <person name="Yamazaki S."/>
            <person name="Fujita N."/>
        </authorList>
    </citation>
    <scope>NUCLEOTIDE SEQUENCE [LARGE SCALE GENOMIC DNA]</scope>
    <source>
        <strain evidence="4 5">NBRC 100433</strain>
    </source>
</reference>
<dbReference type="PANTHER" id="PTHR30121">
    <property type="entry name" value="UNCHARACTERIZED PROTEIN YJGR-RELATED"/>
    <property type="match status" value="1"/>
</dbReference>
<dbReference type="Gene3D" id="3.40.50.300">
    <property type="entry name" value="P-loop containing nucleotide triphosphate hydrolases"/>
    <property type="match status" value="2"/>
</dbReference>
<organism evidence="4 5">
    <name type="scientific">Gordonia araii NBRC 100433</name>
    <dbReference type="NCBI Taxonomy" id="1073574"/>
    <lineage>
        <taxon>Bacteria</taxon>
        <taxon>Bacillati</taxon>
        <taxon>Actinomycetota</taxon>
        <taxon>Actinomycetes</taxon>
        <taxon>Mycobacteriales</taxon>
        <taxon>Gordoniaceae</taxon>
        <taxon>Gordonia</taxon>
    </lineage>
</organism>
<evidence type="ECO:0000313" key="5">
    <source>
        <dbReference type="Proteomes" id="UP000035088"/>
    </source>
</evidence>
<protein>
    <recommendedName>
        <fullName evidence="6">Helicase HerA central domain-containing protein</fullName>
    </recommendedName>
</protein>
<evidence type="ECO:0000259" key="3">
    <source>
        <dbReference type="Pfam" id="PF10412"/>
    </source>
</evidence>
<accession>G7GYB6</accession>
<dbReference type="PANTHER" id="PTHR30121:SF11">
    <property type="entry name" value="AAA+ ATPASE DOMAIN-CONTAINING PROTEIN"/>
    <property type="match status" value="1"/>
</dbReference>
<dbReference type="InterPro" id="IPR019476">
    <property type="entry name" value="T4SS_TraD_DNA-bd"/>
</dbReference>
<dbReference type="CDD" id="cd01127">
    <property type="entry name" value="TrwB_TraG_TraD_VirD4"/>
    <property type="match status" value="1"/>
</dbReference>
<dbReference type="InterPro" id="IPR002789">
    <property type="entry name" value="HerA_central"/>
</dbReference>
<keyword evidence="5" id="KW-1185">Reference proteome</keyword>
<feature type="domain" description="Helicase HerA central" evidence="2">
    <location>
        <begin position="299"/>
        <end position="350"/>
    </location>
</feature>
<dbReference type="AlphaFoldDB" id="G7GYB6"/>
<sequence>MATVGDAHVGKRLTPYMRMTTEGVEMGLDSGGFEAGRLDVGVEISAEGTSPEAFAERATLTITGLRPSAEPHSAEPANDAIVSMLRLALGETLTIRSGVDDAGSEGLVVHLDCTESRVCDELAVVLDEAVSTERTTRVPRERHHVWHGRPESTTVGFKPRTESGRRWDTEVPVSVRDRNRLWQALINWPDGHVEVGVTAVDDAWFAMSVALVGGSEPPLGLRAALADSLPGLEFGAAVPAESFRCDESEVRLALLLPVGAAVPPGFLVAPPPGIPVAQKTVTSPRDSAMVVGTATTDFGRKVDVALGEQELLRHVHVVGATGTGKSTLLSTMVHQLAHSGHGALVLDPHGTLVDRIVAELPASAIDRCMVVRADDLEHPIPLNPLAAADDAALATAISDMGEMFYELFDPKRTGIVGPRFVDRISAGLRGLVTLRGRRASLLDVPLIFDHKGMREALMKAQTDPREVLWWRNEVRNQKSSEYGDLVGWVNSKFESFTGSPALRAILGSGYDAYDPVGAMDGGRIILVDLAKGQIGLAASRLLGYLLLNRFWVAAMNRDTDRRFHVIVDEAHAVMAGSLVNMLSEGRKFGLSVTAAHQYLGQLAPEVAEALSGNVGTSVVFRASGPHVAEHVRATGGQLDAATLANLATFHSIVTRNASAVVAPQPFTMVVDAVRETCERVDPAALMRATWNGVGHLDVRPLDPDVEYPENVAVKGKPPNQGAFLDEWLAKRKKLESQAAAQGGKPGGQVDRTVEE</sequence>
<dbReference type="SUPFAM" id="SSF52540">
    <property type="entry name" value="P-loop containing nucleoside triphosphate hydrolases"/>
    <property type="match status" value="1"/>
</dbReference>
<dbReference type="InterPro" id="IPR027417">
    <property type="entry name" value="P-loop_NTPase"/>
</dbReference>
<dbReference type="InterPro" id="IPR051162">
    <property type="entry name" value="T4SS_component"/>
</dbReference>